<organism evidence="2 3">
    <name type="scientific">Heterorhabditis bacteriophora</name>
    <name type="common">Entomopathogenic nematode worm</name>
    <dbReference type="NCBI Taxonomy" id="37862"/>
    <lineage>
        <taxon>Eukaryota</taxon>
        <taxon>Metazoa</taxon>
        <taxon>Ecdysozoa</taxon>
        <taxon>Nematoda</taxon>
        <taxon>Chromadorea</taxon>
        <taxon>Rhabditida</taxon>
        <taxon>Rhabditina</taxon>
        <taxon>Rhabditomorpha</taxon>
        <taxon>Strongyloidea</taxon>
        <taxon>Heterorhabditidae</taxon>
        <taxon>Heterorhabditis</taxon>
    </lineage>
</organism>
<dbReference type="InterPro" id="IPR036047">
    <property type="entry name" value="F-box-like_dom_sf"/>
</dbReference>
<dbReference type="InterPro" id="IPR001810">
    <property type="entry name" value="F-box_dom"/>
</dbReference>
<keyword evidence="2" id="KW-1185">Reference proteome</keyword>
<dbReference type="AlphaFoldDB" id="A0A1I7WZR0"/>
<dbReference type="WBParaSite" id="Hba_10673">
    <property type="protein sequence ID" value="Hba_10673"/>
    <property type="gene ID" value="Hba_10673"/>
</dbReference>
<sequence length="206" mass="23945">MSVSSLIPICLEMAADSRQAVQISSRSGRSSSRQNETRYAAVSHAIIHEFWSRFTNEMLPNPIEHFSVCEPSSSKTTKSETFPWNDLPNELRVLVMRKLSRRDVNSCRRVSRMMNEIVQLNERALKRRRLDFVCLQRVNTTGLSYQVNFVRYDISIRLGRRIVQDVRIETKSPLSEDVTIMDEVNKPIKIEIKSTNIIEIRNECVR</sequence>
<feature type="domain" description="F-box" evidence="1">
    <location>
        <begin position="81"/>
        <end position="128"/>
    </location>
</feature>
<evidence type="ECO:0000313" key="2">
    <source>
        <dbReference type="Proteomes" id="UP000095283"/>
    </source>
</evidence>
<dbReference type="PROSITE" id="PS50181">
    <property type="entry name" value="FBOX"/>
    <property type="match status" value="1"/>
</dbReference>
<evidence type="ECO:0000313" key="3">
    <source>
        <dbReference type="WBParaSite" id="Hba_10673"/>
    </source>
</evidence>
<dbReference type="Pfam" id="PF00646">
    <property type="entry name" value="F-box"/>
    <property type="match status" value="1"/>
</dbReference>
<dbReference type="Proteomes" id="UP000095283">
    <property type="component" value="Unplaced"/>
</dbReference>
<reference evidence="3" key="1">
    <citation type="submission" date="2016-11" db="UniProtKB">
        <authorList>
            <consortium name="WormBaseParasite"/>
        </authorList>
    </citation>
    <scope>IDENTIFICATION</scope>
</reference>
<dbReference type="CDD" id="cd09917">
    <property type="entry name" value="F-box_SF"/>
    <property type="match status" value="1"/>
</dbReference>
<accession>A0A1I7WZR0</accession>
<protein>
    <submittedName>
        <fullName evidence="3">F-box domain-containing protein</fullName>
    </submittedName>
</protein>
<evidence type="ECO:0000259" key="1">
    <source>
        <dbReference type="PROSITE" id="PS50181"/>
    </source>
</evidence>
<name>A0A1I7WZR0_HETBA</name>
<proteinExistence type="predicted"/>
<dbReference type="SUPFAM" id="SSF81383">
    <property type="entry name" value="F-box domain"/>
    <property type="match status" value="1"/>
</dbReference>